<accession>A0ACC0Y5J4</accession>
<reference evidence="2" key="1">
    <citation type="journal article" date="2023" name="G3 (Bethesda)">
        <title>Genome assembly and association tests identify interacting loci associated with vigor, precocity, and sex in interspecific pistachio rootstocks.</title>
        <authorList>
            <person name="Palmer W."/>
            <person name="Jacygrad E."/>
            <person name="Sagayaradj S."/>
            <person name="Cavanaugh K."/>
            <person name="Han R."/>
            <person name="Bertier L."/>
            <person name="Beede B."/>
            <person name="Kafkas S."/>
            <person name="Golino D."/>
            <person name="Preece J."/>
            <person name="Michelmore R."/>
        </authorList>
    </citation>
    <scope>NUCLEOTIDE SEQUENCE [LARGE SCALE GENOMIC DNA]</scope>
</reference>
<sequence>MDEGNTNSGMAETDVKAMRETLRAQQQLLQNLYAELDVEREASGTAVSEALSMILRLQGEKSVVMMEASQYKRMAEEKICHAEESLAIFEDILYQKEMEISALEFQIQAYKYRLLSLGCTELGVCESKFSDNLHMQNNDASIGESGSNGGVRRLKSMPPLQPEDSYQTKNTIVRESSLTPEPEMVSPLPDEKPCQDFIENGPQSRKNSSKSIIGDFNTYWEQIKKLDEKVKEFADHKDTSGDKSASLKPEARTSTLLSQLSNDISSDLRRCKINTNLDKVKECKTRVEKEEVSESHKSCKKEEKGKNKRIWEGENRLGKPDPVVDVTLDSHVKNETESIKTVLHGTKLKKRLSKSKEGKSVDFKPPLASQKFSHAEIHSEFQQLSQRVERLEGERHSARHEIVAEREEELNLLKEIREQLNAVQSEMQSWRTKKSRPVDEPSLLPLQEAMLHFWL</sequence>
<evidence type="ECO:0000313" key="2">
    <source>
        <dbReference type="Proteomes" id="UP001163603"/>
    </source>
</evidence>
<name>A0ACC0Y5J4_9ROSI</name>
<keyword evidence="2" id="KW-1185">Reference proteome</keyword>
<evidence type="ECO:0000313" key="1">
    <source>
        <dbReference type="EMBL" id="KAJ0030556.1"/>
    </source>
</evidence>
<organism evidence="1 2">
    <name type="scientific">Pistacia integerrima</name>
    <dbReference type="NCBI Taxonomy" id="434235"/>
    <lineage>
        <taxon>Eukaryota</taxon>
        <taxon>Viridiplantae</taxon>
        <taxon>Streptophyta</taxon>
        <taxon>Embryophyta</taxon>
        <taxon>Tracheophyta</taxon>
        <taxon>Spermatophyta</taxon>
        <taxon>Magnoliopsida</taxon>
        <taxon>eudicotyledons</taxon>
        <taxon>Gunneridae</taxon>
        <taxon>Pentapetalae</taxon>
        <taxon>rosids</taxon>
        <taxon>malvids</taxon>
        <taxon>Sapindales</taxon>
        <taxon>Anacardiaceae</taxon>
        <taxon>Pistacia</taxon>
    </lineage>
</organism>
<dbReference type="Proteomes" id="UP001163603">
    <property type="component" value="Chromosome 8"/>
</dbReference>
<protein>
    <submittedName>
        <fullName evidence="1">Uncharacterized protein</fullName>
    </submittedName>
</protein>
<dbReference type="EMBL" id="CM047743">
    <property type="protein sequence ID" value="KAJ0030556.1"/>
    <property type="molecule type" value="Genomic_DNA"/>
</dbReference>
<proteinExistence type="predicted"/>
<gene>
    <name evidence="1" type="ORF">Pint_14338</name>
</gene>
<comment type="caution">
    <text evidence="1">The sequence shown here is derived from an EMBL/GenBank/DDBJ whole genome shotgun (WGS) entry which is preliminary data.</text>
</comment>